<protein>
    <submittedName>
        <fullName evidence="2">Uncharacterized protein</fullName>
    </submittedName>
</protein>
<feature type="region of interest" description="Disordered" evidence="1">
    <location>
        <begin position="48"/>
        <end position="83"/>
    </location>
</feature>
<name>A0A371H5G7_MUCPR</name>
<reference evidence="2" key="1">
    <citation type="submission" date="2018-05" db="EMBL/GenBank/DDBJ databases">
        <title>Draft genome of Mucuna pruriens seed.</title>
        <authorList>
            <person name="Nnadi N.E."/>
            <person name="Vos R."/>
            <person name="Hasami M.H."/>
            <person name="Devisetty U.K."/>
            <person name="Aguiy J.C."/>
        </authorList>
    </citation>
    <scope>NUCLEOTIDE SEQUENCE [LARGE SCALE GENOMIC DNA]</scope>
    <source>
        <strain evidence="2">JCA_2017</strain>
    </source>
</reference>
<keyword evidence="3" id="KW-1185">Reference proteome</keyword>
<proteinExistence type="predicted"/>
<accession>A0A371H5G7</accession>
<comment type="caution">
    <text evidence="2">The sequence shown here is derived from an EMBL/GenBank/DDBJ whole genome shotgun (WGS) entry which is preliminary data.</text>
</comment>
<gene>
    <name evidence="2" type="ORF">CR513_19073</name>
</gene>
<feature type="non-terminal residue" evidence="2">
    <location>
        <position position="1"/>
    </location>
</feature>
<evidence type="ECO:0000313" key="2">
    <source>
        <dbReference type="EMBL" id="RDX98072.1"/>
    </source>
</evidence>
<organism evidence="2 3">
    <name type="scientific">Mucuna pruriens</name>
    <name type="common">Velvet bean</name>
    <name type="synonym">Dolichos pruriens</name>
    <dbReference type="NCBI Taxonomy" id="157652"/>
    <lineage>
        <taxon>Eukaryota</taxon>
        <taxon>Viridiplantae</taxon>
        <taxon>Streptophyta</taxon>
        <taxon>Embryophyta</taxon>
        <taxon>Tracheophyta</taxon>
        <taxon>Spermatophyta</taxon>
        <taxon>Magnoliopsida</taxon>
        <taxon>eudicotyledons</taxon>
        <taxon>Gunneridae</taxon>
        <taxon>Pentapetalae</taxon>
        <taxon>rosids</taxon>
        <taxon>fabids</taxon>
        <taxon>Fabales</taxon>
        <taxon>Fabaceae</taxon>
        <taxon>Papilionoideae</taxon>
        <taxon>50 kb inversion clade</taxon>
        <taxon>NPAAA clade</taxon>
        <taxon>indigoferoid/millettioid clade</taxon>
        <taxon>Phaseoleae</taxon>
        <taxon>Mucuna</taxon>
    </lineage>
</organism>
<dbReference type="Proteomes" id="UP000257109">
    <property type="component" value="Unassembled WGS sequence"/>
</dbReference>
<evidence type="ECO:0000313" key="3">
    <source>
        <dbReference type="Proteomes" id="UP000257109"/>
    </source>
</evidence>
<dbReference type="EMBL" id="QJKJ01003515">
    <property type="protein sequence ID" value="RDX98072.1"/>
    <property type="molecule type" value="Genomic_DNA"/>
</dbReference>
<evidence type="ECO:0000256" key="1">
    <source>
        <dbReference type="SAM" id="MobiDB-lite"/>
    </source>
</evidence>
<sequence>MARFLNGLIKGSYDIVELHPYSILIDLVNQATKVKSQLKSKLSFRKPYPNASWKVDKPPRLKMLYQRPRKNKSPKKGSEIPQG</sequence>
<dbReference type="AlphaFoldDB" id="A0A371H5G7"/>